<keyword evidence="11" id="KW-1185">Reference proteome</keyword>
<name>A0ABQ6MSU7_9STRA</name>
<keyword evidence="4" id="KW-0812">Transmembrane</keyword>
<keyword evidence="6" id="KW-0999">Mitochondrion inner membrane</keyword>
<evidence type="ECO:0000256" key="3">
    <source>
        <dbReference type="ARBA" id="ARBA00022448"/>
    </source>
</evidence>
<evidence type="ECO:0000256" key="1">
    <source>
        <dbReference type="ARBA" id="ARBA00004448"/>
    </source>
</evidence>
<dbReference type="SUPFAM" id="SSF103506">
    <property type="entry name" value="Mitochondrial carrier"/>
    <property type="match status" value="1"/>
</dbReference>
<dbReference type="Gene3D" id="1.50.40.10">
    <property type="entry name" value="Mitochondrial carrier domain"/>
    <property type="match status" value="1"/>
</dbReference>
<dbReference type="EMBL" id="BRYB01006046">
    <property type="protein sequence ID" value="GMI32557.1"/>
    <property type="molecule type" value="Genomic_DNA"/>
</dbReference>
<reference evidence="10 11" key="1">
    <citation type="journal article" date="2023" name="Commun. Biol.">
        <title>Genome analysis of Parmales, the sister group of diatoms, reveals the evolutionary specialization of diatoms from phago-mixotrophs to photoautotrophs.</title>
        <authorList>
            <person name="Ban H."/>
            <person name="Sato S."/>
            <person name="Yoshikawa S."/>
            <person name="Yamada K."/>
            <person name="Nakamura Y."/>
            <person name="Ichinomiya M."/>
            <person name="Sato N."/>
            <person name="Blanc-Mathieu R."/>
            <person name="Endo H."/>
            <person name="Kuwata A."/>
            <person name="Ogata H."/>
        </authorList>
    </citation>
    <scope>NUCLEOTIDE SEQUENCE [LARGE SCALE GENOMIC DNA]</scope>
</reference>
<evidence type="ECO:0000313" key="11">
    <source>
        <dbReference type="Proteomes" id="UP001165060"/>
    </source>
</evidence>
<dbReference type="PANTHER" id="PTHR45671:SF12">
    <property type="entry name" value="MITOCHONDRIAL PHOSPHATE CARRIER PROTEIN"/>
    <property type="match status" value="1"/>
</dbReference>
<comment type="caution">
    <text evidence="10">The sequence shown here is derived from an EMBL/GenBank/DDBJ whole genome shotgun (WGS) entry which is preliminary data.</text>
</comment>
<dbReference type="InterPro" id="IPR044677">
    <property type="entry name" value="SLC25A3/Pic2/Mir1-like"/>
</dbReference>
<dbReference type="Proteomes" id="UP001165060">
    <property type="component" value="Unassembled WGS sequence"/>
</dbReference>
<keyword evidence="3" id="KW-0813">Transport</keyword>
<keyword evidence="9" id="KW-0472">Membrane</keyword>
<evidence type="ECO:0000256" key="9">
    <source>
        <dbReference type="ARBA" id="ARBA00023136"/>
    </source>
</evidence>
<protein>
    <submittedName>
        <fullName evidence="10">Uncharacterized protein</fullName>
    </submittedName>
</protein>
<evidence type="ECO:0000256" key="5">
    <source>
        <dbReference type="ARBA" id="ARBA00022737"/>
    </source>
</evidence>
<evidence type="ECO:0000256" key="6">
    <source>
        <dbReference type="ARBA" id="ARBA00022792"/>
    </source>
</evidence>
<keyword evidence="7" id="KW-1133">Transmembrane helix</keyword>
<evidence type="ECO:0000256" key="7">
    <source>
        <dbReference type="ARBA" id="ARBA00022989"/>
    </source>
</evidence>
<dbReference type="PANTHER" id="PTHR45671">
    <property type="entry name" value="SOLUTE CARRIER FAMILY 25 (MITOCHONDRIAL CARRIER PHOSPHATE CARRIER), MEMBER 3, LIKE-RELATED-RELATED"/>
    <property type="match status" value="1"/>
</dbReference>
<evidence type="ECO:0000256" key="4">
    <source>
        <dbReference type="ARBA" id="ARBA00022692"/>
    </source>
</evidence>
<gene>
    <name evidence="10" type="ORF">TeGR_g5438</name>
</gene>
<keyword evidence="5" id="KW-0677">Repeat</keyword>
<dbReference type="InterPro" id="IPR023395">
    <property type="entry name" value="MCP_dom_sf"/>
</dbReference>
<accession>A0ABQ6MSU7</accession>
<comment type="subcellular location">
    <subcellularLocation>
        <location evidence="1">Mitochondrion inner membrane</location>
        <topology evidence="1">Multi-pass membrane protein</topology>
    </subcellularLocation>
</comment>
<sequence>MYSSIKVNPSLQPRPLAASAKVYDLDYFLRGALAGGICCSITHGAMTPVDVVKTRMQLDPVKYDRTPARATHTPEQAPG</sequence>
<evidence type="ECO:0000256" key="2">
    <source>
        <dbReference type="ARBA" id="ARBA00006375"/>
    </source>
</evidence>
<evidence type="ECO:0000313" key="10">
    <source>
        <dbReference type="EMBL" id="GMI32557.1"/>
    </source>
</evidence>
<organism evidence="10 11">
    <name type="scientific">Tetraparma gracilis</name>
    <dbReference type="NCBI Taxonomy" id="2962635"/>
    <lineage>
        <taxon>Eukaryota</taxon>
        <taxon>Sar</taxon>
        <taxon>Stramenopiles</taxon>
        <taxon>Ochrophyta</taxon>
        <taxon>Bolidophyceae</taxon>
        <taxon>Parmales</taxon>
        <taxon>Triparmaceae</taxon>
        <taxon>Tetraparma</taxon>
    </lineage>
</organism>
<comment type="similarity">
    <text evidence="2">Belongs to the mitochondrial carrier (TC 2.A.29) family.</text>
</comment>
<dbReference type="Pfam" id="PF00153">
    <property type="entry name" value="Mito_carr"/>
    <property type="match status" value="1"/>
</dbReference>
<proteinExistence type="inferred from homology"/>
<evidence type="ECO:0000256" key="8">
    <source>
        <dbReference type="ARBA" id="ARBA00023128"/>
    </source>
</evidence>
<dbReference type="InterPro" id="IPR018108">
    <property type="entry name" value="MCP_transmembrane"/>
</dbReference>
<keyword evidence="8" id="KW-0496">Mitochondrion</keyword>